<organism evidence="3 4">
    <name type="scientific">Pisolithus tinctorius Marx 270</name>
    <dbReference type="NCBI Taxonomy" id="870435"/>
    <lineage>
        <taxon>Eukaryota</taxon>
        <taxon>Fungi</taxon>
        <taxon>Dikarya</taxon>
        <taxon>Basidiomycota</taxon>
        <taxon>Agaricomycotina</taxon>
        <taxon>Agaricomycetes</taxon>
        <taxon>Agaricomycetidae</taxon>
        <taxon>Boletales</taxon>
        <taxon>Sclerodermatineae</taxon>
        <taxon>Pisolithaceae</taxon>
        <taxon>Pisolithus</taxon>
    </lineage>
</organism>
<evidence type="ECO:0000313" key="4">
    <source>
        <dbReference type="Proteomes" id="UP000054217"/>
    </source>
</evidence>
<evidence type="ECO:0000256" key="1">
    <source>
        <dbReference type="PROSITE-ProRule" id="PRU00325"/>
    </source>
</evidence>
<name>A0A0C3N3V3_PISTI</name>
<keyword evidence="1" id="KW-0862">Zinc</keyword>
<gene>
    <name evidence="3" type="ORF">M404DRAFT_298128</name>
</gene>
<dbReference type="HOGENOM" id="CLU_2543463_0_0_1"/>
<evidence type="ECO:0000259" key="2">
    <source>
        <dbReference type="PROSITE" id="PS50966"/>
    </source>
</evidence>
<reference evidence="3 4" key="1">
    <citation type="submission" date="2014-04" db="EMBL/GenBank/DDBJ databases">
        <authorList>
            <consortium name="DOE Joint Genome Institute"/>
            <person name="Kuo A."/>
            <person name="Kohler A."/>
            <person name="Costa M.D."/>
            <person name="Nagy L.G."/>
            <person name="Floudas D."/>
            <person name="Copeland A."/>
            <person name="Barry K.W."/>
            <person name="Cichocki N."/>
            <person name="Veneault-Fourrey C."/>
            <person name="LaButti K."/>
            <person name="Lindquist E.A."/>
            <person name="Lipzen A."/>
            <person name="Lundell T."/>
            <person name="Morin E."/>
            <person name="Murat C."/>
            <person name="Sun H."/>
            <person name="Tunlid A."/>
            <person name="Henrissat B."/>
            <person name="Grigoriev I.V."/>
            <person name="Hibbett D.S."/>
            <person name="Martin F."/>
            <person name="Nordberg H.P."/>
            <person name="Cantor M.N."/>
            <person name="Hua S.X."/>
        </authorList>
    </citation>
    <scope>NUCLEOTIDE SEQUENCE [LARGE SCALE GENOMIC DNA]</scope>
    <source>
        <strain evidence="3 4">Marx 270</strain>
    </source>
</reference>
<protein>
    <recommendedName>
        <fullName evidence="2">SWIM-type domain-containing protein</fullName>
    </recommendedName>
</protein>
<dbReference type="GO" id="GO:0008270">
    <property type="term" value="F:zinc ion binding"/>
    <property type="evidence" value="ECO:0007669"/>
    <property type="project" value="UniProtKB-KW"/>
</dbReference>
<dbReference type="AlphaFoldDB" id="A0A0C3N3V3"/>
<dbReference type="EMBL" id="KN832061">
    <property type="protein sequence ID" value="KIN95734.1"/>
    <property type="molecule type" value="Genomic_DNA"/>
</dbReference>
<keyword evidence="1" id="KW-0863">Zinc-finger</keyword>
<accession>A0A0C3N3V3</accession>
<keyword evidence="1" id="KW-0479">Metal-binding</keyword>
<dbReference type="Proteomes" id="UP000054217">
    <property type="component" value="Unassembled WGS sequence"/>
</dbReference>
<evidence type="ECO:0000313" key="3">
    <source>
        <dbReference type="EMBL" id="KIN95734.1"/>
    </source>
</evidence>
<proteinExistence type="predicted"/>
<sequence>MHVFLYTEAASSHRLTHTGRKALTLCTASTVYNPCLSVLMKILFPPASGDPQSSHTSCSCCARATRRHCNHYVNLLMRIHCGT</sequence>
<dbReference type="InterPro" id="IPR007527">
    <property type="entry name" value="Znf_SWIM"/>
</dbReference>
<dbReference type="InParanoid" id="A0A0C3N3V3"/>
<reference evidence="4" key="2">
    <citation type="submission" date="2015-01" db="EMBL/GenBank/DDBJ databases">
        <title>Evolutionary Origins and Diversification of the Mycorrhizal Mutualists.</title>
        <authorList>
            <consortium name="DOE Joint Genome Institute"/>
            <consortium name="Mycorrhizal Genomics Consortium"/>
            <person name="Kohler A."/>
            <person name="Kuo A."/>
            <person name="Nagy L.G."/>
            <person name="Floudas D."/>
            <person name="Copeland A."/>
            <person name="Barry K.W."/>
            <person name="Cichocki N."/>
            <person name="Veneault-Fourrey C."/>
            <person name="LaButti K."/>
            <person name="Lindquist E.A."/>
            <person name="Lipzen A."/>
            <person name="Lundell T."/>
            <person name="Morin E."/>
            <person name="Murat C."/>
            <person name="Riley R."/>
            <person name="Ohm R."/>
            <person name="Sun H."/>
            <person name="Tunlid A."/>
            <person name="Henrissat B."/>
            <person name="Grigoriev I.V."/>
            <person name="Hibbett D.S."/>
            <person name="Martin F."/>
        </authorList>
    </citation>
    <scope>NUCLEOTIDE SEQUENCE [LARGE SCALE GENOMIC DNA]</scope>
    <source>
        <strain evidence="4">Marx 270</strain>
    </source>
</reference>
<dbReference type="PROSITE" id="PS50966">
    <property type="entry name" value="ZF_SWIM"/>
    <property type="match status" value="1"/>
</dbReference>
<feature type="domain" description="SWIM-type" evidence="2">
    <location>
        <begin position="43"/>
        <end position="80"/>
    </location>
</feature>
<keyword evidence="4" id="KW-1185">Reference proteome</keyword>